<name>A0A2S2NZV2_SCHGA</name>
<proteinExistence type="predicted"/>
<dbReference type="Pfam" id="PF21787">
    <property type="entry name" value="TNP-like_RNaseH_N"/>
    <property type="match status" value="1"/>
</dbReference>
<dbReference type="GO" id="GO:0003677">
    <property type="term" value="F:DNA binding"/>
    <property type="evidence" value="ECO:0007669"/>
    <property type="project" value="UniProtKB-UniRule"/>
</dbReference>
<dbReference type="EMBL" id="GGMR01010098">
    <property type="protein sequence ID" value="MBY22717.1"/>
    <property type="molecule type" value="Transcribed_RNA"/>
</dbReference>
<reference evidence="7" key="1">
    <citation type="submission" date="2018-04" db="EMBL/GenBank/DDBJ databases">
        <title>Transcriptome of Schizaphis graminum biotype I.</title>
        <authorList>
            <person name="Scully E.D."/>
            <person name="Geib S.M."/>
            <person name="Palmer N.A."/>
            <person name="Koch K."/>
            <person name="Bradshaw J."/>
            <person name="Heng-Moss T."/>
            <person name="Sarath G."/>
        </authorList>
    </citation>
    <scope>NUCLEOTIDE SEQUENCE</scope>
</reference>
<dbReference type="InterPro" id="IPR026521">
    <property type="entry name" value="THAP2"/>
</dbReference>
<dbReference type="SUPFAM" id="SSF57716">
    <property type="entry name" value="Glucocorticoid receptor-like (DNA-binding domain)"/>
    <property type="match status" value="1"/>
</dbReference>
<keyword evidence="4 5" id="KW-0238">DNA-binding</keyword>
<protein>
    <submittedName>
        <fullName evidence="7">THAP domain-containing protein 9</fullName>
    </submittedName>
</protein>
<dbReference type="Gene3D" id="6.20.210.20">
    <property type="entry name" value="THAP domain"/>
    <property type="match status" value="1"/>
</dbReference>
<dbReference type="Pfam" id="PF05485">
    <property type="entry name" value="THAP"/>
    <property type="match status" value="1"/>
</dbReference>
<evidence type="ECO:0000256" key="5">
    <source>
        <dbReference type="PROSITE-ProRule" id="PRU00309"/>
    </source>
</evidence>
<keyword evidence="1" id="KW-0479">Metal-binding</keyword>
<accession>A0A2S2NZV2</accession>
<dbReference type="InterPro" id="IPR038441">
    <property type="entry name" value="THAP_Znf_sf"/>
</dbReference>
<dbReference type="PROSITE" id="PS50950">
    <property type="entry name" value="ZF_THAP"/>
    <property type="match status" value="1"/>
</dbReference>
<dbReference type="PANTHER" id="PTHR47696:SF2">
    <property type="entry name" value="PROVISIONAL ORTHOLOG OF THAP DOMAIN CONTAINING 1"/>
    <property type="match status" value="1"/>
</dbReference>
<evidence type="ECO:0000313" key="7">
    <source>
        <dbReference type="EMBL" id="MBY22717.1"/>
    </source>
</evidence>
<evidence type="ECO:0000256" key="1">
    <source>
        <dbReference type="ARBA" id="ARBA00022723"/>
    </source>
</evidence>
<dbReference type="Pfam" id="PF12017">
    <property type="entry name" value="Tnp_P_element"/>
    <property type="match status" value="1"/>
</dbReference>
<keyword evidence="2 5" id="KW-0863">Zinc-finger</keyword>
<dbReference type="SMART" id="SM00692">
    <property type="entry name" value="DM3"/>
    <property type="match status" value="1"/>
</dbReference>
<evidence type="ECO:0000256" key="2">
    <source>
        <dbReference type="ARBA" id="ARBA00022771"/>
    </source>
</evidence>
<keyword evidence="3" id="KW-0862">Zinc</keyword>
<dbReference type="InterPro" id="IPR048365">
    <property type="entry name" value="TNP-like_RNaseH_N"/>
</dbReference>
<organism evidence="7">
    <name type="scientific">Schizaphis graminum</name>
    <name type="common">Green bug aphid</name>
    <dbReference type="NCBI Taxonomy" id="13262"/>
    <lineage>
        <taxon>Eukaryota</taxon>
        <taxon>Metazoa</taxon>
        <taxon>Ecdysozoa</taxon>
        <taxon>Arthropoda</taxon>
        <taxon>Hexapoda</taxon>
        <taxon>Insecta</taxon>
        <taxon>Pterygota</taxon>
        <taxon>Neoptera</taxon>
        <taxon>Paraneoptera</taxon>
        <taxon>Hemiptera</taxon>
        <taxon>Sternorrhyncha</taxon>
        <taxon>Aphidomorpha</taxon>
        <taxon>Aphidoidea</taxon>
        <taxon>Aphididae</taxon>
        <taxon>Aphidini</taxon>
        <taxon>Schizaphis</taxon>
    </lineage>
</organism>
<evidence type="ECO:0000256" key="3">
    <source>
        <dbReference type="ARBA" id="ARBA00022833"/>
    </source>
</evidence>
<dbReference type="InterPro" id="IPR006612">
    <property type="entry name" value="THAP_Znf"/>
</dbReference>
<gene>
    <name evidence="7" type="primary">THAP9_74</name>
    <name evidence="7" type="ORF">g.65405</name>
</gene>
<dbReference type="GO" id="GO:0008270">
    <property type="term" value="F:zinc ion binding"/>
    <property type="evidence" value="ECO:0007669"/>
    <property type="project" value="UniProtKB-KW"/>
</dbReference>
<dbReference type="PANTHER" id="PTHR47696">
    <property type="entry name" value="THAP DOMAIN-CONTAINING PROTEIN 2"/>
    <property type="match status" value="1"/>
</dbReference>
<evidence type="ECO:0000259" key="6">
    <source>
        <dbReference type="PROSITE" id="PS50950"/>
    </source>
</evidence>
<dbReference type="SMART" id="SM00980">
    <property type="entry name" value="THAP"/>
    <property type="match status" value="1"/>
</dbReference>
<feature type="domain" description="THAP-type" evidence="6">
    <location>
        <begin position="1"/>
        <end position="83"/>
    </location>
</feature>
<dbReference type="AlphaFoldDB" id="A0A2S2NZV2"/>
<sequence length="457" mass="52646">MVISCAAFGCTNRQFKGNTIQFHRFPLKRTEVLQKWIKEVRRKNFVPSKYSFLCSEHFLDSDYQIRPGATIKLLNENAIPSVFKGFPVHLQQSLPVKRRLLQRNIPDFNTTISPLSNQTEIPCQNTATEEEISSSSKQIVKSYDKSIQCVMISPTKEELRRKIHILQKKLNRRDLKIKNFKTLIDGIKRNVPGSDEIISILENNFGGFTLNLLMHERKCKTLDKQGVRYTNTMKDFSKTLYFYSPKAYAYVRKLFTLPHPSTIRSWISSFKCEPGFLTEVFLFLKLEVKDKTWLEDCCLIFDSMSIRKQLTWEPSKGKYSGNVDFGDVESPDLASEVLVFMVVSLTKRFKCPIAFFYINKINSSLLSTLLTSAIKQLHEIGIRIWSVTCDGASANVQCFKKLGCNFDVNDIDNFNCKFTVENNLEVNVMFDACHMIKLARNALADKKIFKSEEEIVS</sequence>
<dbReference type="InterPro" id="IPR021896">
    <property type="entry name" value="THAP9-like_HTH"/>
</dbReference>
<evidence type="ECO:0000256" key="4">
    <source>
        <dbReference type="ARBA" id="ARBA00023125"/>
    </source>
</evidence>